<comment type="similarity">
    <text evidence="5 14">Belongs to the aspartokinase family.</text>
</comment>
<dbReference type="InterPro" id="IPR018042">
    <property type="entry name" value="Aspartate_kinase_CS"/>
</dbReference>
<dbReference type="OrthoDB" id="9799110at2"/>
<dbReference type="STRING" id="84521.SAMN04487994_101412"/>
<dbReference type="InterPro" id="IPR042199">
    <property type="entry name" value="AsparK_Bifunc_asparK/hSer_DH"/>
</dbReference>
<dbReference type="PIRSF" id="PIRSF000726">
    <property type="entry name" value="Asp_kin"/>
    <property type="match status" value="1"/>
</dbReference>
<evidence type="ECO:0000256" key="15">
    <source>
        <dbReference type="RuleBase" id="RU004249"/>
    </source>
</evidence>
<dbReference type="GO" id="GO:0019877">
    <property type="term" value="P:diaminopimelate biosynthetic process"/>
    <property type="evidence" value="ECO:0007669"/>
    <property type="project" value="UniProtKB-KW"/>
</dbReference>
<keyword evidence="18" id="KW-1185">Reference proteome</keyword>
<reference evidence="17 18" key="1">
    <citation type="submission" date="2017-09" db="EMBL/GenBank/DDBJ databases">
        <title>Bacterial strain isolated from the female urinary microbiota.</title>
        <authorList>
            <person name="Thomas-White K."/>
            <person name="Kumar N."/>
            <person name="Forster S."/>
            <person name="Putonti C."/>
            <person name="Lawley T."/>
            <person name="Wolfe A.J."/>
        </authorList>
    </citation>
    <scope>NUCLEOTIDE SEQUENCE [LARGE SCALE GENOMIC DNA]</scope>
    <source>
        <strain evidence="17 18">UMB0852</strain>
    </source>
</reference>
<keyword evidence="10" id="KW-0220">Diaminopimelate biosynthesis</keyword>
<evidence type="ECO:0000313" key="18">
    <source>
        <dbReference type="Proteomes" id="UP000235682"/>
    </source>
</evidence>
<keyword evidence="6 14" id="KW-0808">Transferase</keyword>
<feature type="binding site" evidence="13">
    <location>
        <position position="49"/>
    </location>
    <ligand>
        <name>substrate</name>
    </ligand>
</feature>
<evidence type="ECO:0000256" key="4">
    <source>
        <dbReference type="ARBA" id="ARBA00005139"/>
    </source>
</evidence>
<comment type="function">
    <text evidence="1">Catalyzes the phosphorylation of the beta-carboxyl group of aspartic acid with ATP to yield 4-phospho-L-aspartate, which is involved in the branched biosynthetic pathway leading to the biosynthesis of amino acids threonine, isoleucine and methionine.</text>
</comment>
<feature type="binding site" evidence="13">
    <location>
        <begin position="218"/>
        <end position="219"/>
    </location>
    <ligand>
        <name>ATP</name>
        <dbReference type="ChEBI" id="CHEBI:30616"/>
    </ligand>
</feature>
<dbReference type="InterPro" id="IPR054352">
    <property type="entry name" value="ACT_Aspartokinase"/>
</dbReference>
<dbReference type="FunFam" id="3.40.1160.10:FF:000027">
    <property type="entry name" value="Aspartokinase"/>
    <property type="match status" value="1"/>
</dbReference>
<comment type="pathway">
    <text evidence="2 15">Amino-acid biosynthesis; L-lysine biosynthesis via DAP pathway; (S)-tetrahydrodipicolinate from L-aspartate: step 1/4.</text>
</comment>
<evidence type="ECO:0000256" key="8">
    <source>
        <dbReference type="ARBA" id="ARBA00022777"/>
    </source>
</evidence>
<proteinExistence type="inferred from homology"/>
<dbReference type="RefSeq" id="WP_092084883.1">
    <property type="nucleotide sequence ID" value="NZ_FNEL01000014.1"/>
</dbReference>
<evidence type="ECO:0000256" key="1">
    <source>
        <dbReference type="ARBA" id="ARBA00003121"/>
    </source>
</evidence>
<dbReference type="GO" id="GO:0005829">
    <property type="term" value="C:cytosol"/>
    <property type="evidence" value="ECO:0007669"/>
    <property type="project" value="TreeGrafter"/>
</dbReference>
<comment type="catalytic activity">
    <reaction evidence="12 14">
        <text>L-aspartate + ATP = 4-phospho-L-aspartate + ADP</text>
        <dbReference type="Rhea" id="RHEA:23776"/>
        <dbReference type="ChEBI" id="CHEBI:29991"/>
        <dbReference type="ChEBI" id="CHEBI:30616"/>
        <dbReference type="ChEBI" id="CHEBI:57535"/>
        <dbReference type="ChEBI" id="CHEBI:456216"/>
        <dbReference type="EC" id="2.7.2.4"/>
    </reaction>
</comment>
<dbReference type="NCBIfam" id="TIGR00657">
    <property type="entry name" value="asp_kinases"/>
    <property type="match status" value="1"/>
</dbReference>
<dbReference type="InterPro" id="IPR001048">
    <property type="entry name" value="Asp/Glu/Uridylate_kinase"/>
</dbReference>
<dbReference type="CDD" id="cd04916">
    <property type="entry name" value="ACT_AKiii-YclM-BS_2"/>
    <property type="match status" value="1"/>
</dbReference>
<dbReference type="AlphaFoldDB" id="A0A1G8KUC3"/>
<gene>
    <name evidence="17" type="ORF">CJ205_05195</name>
</gene>
<evidence type="ECO:0000256" key="5">
    <source>
        <dbReference type="ARBA" id="ARBA00010122"/>
    </source>
</evidence>
<dbReference type="PROSITE" id="PS00324">
    <property type="entry name" value="ASPARTOKINASE"/>
    <property type="match status" value="1"/>
</dbReference>
<feature type="domain" description="ACT" evidence="16">
    <location>
        <begin position="391"/>
        <end position="452"/>
    </location>
</feature>
<evidence type="ECO:0000256" key="9">
    <source>
        <dbReference type="ARBA" id="ARBA00022840"/>
    </source>
</evidence>
<dbReference type="Pfam" id="PF00696">
    <property type="entry name" value="AA_kinase"/>
    <property type="match status" value="1"/>
</dbReference>
<dbReference type="GO" id="GO:0009090">
    <property type="term" value="P:homoserine biosynthetic process"/>
    <property type="evidence" value="ECO:0007669"/>
    <property type="project" value="TreeGrafter"/>
</dbReference>
<keyword evidence="8 14" id="KW-0418">Kinase</keyword>
<dbReference type="SUPFAM" id="SSF55021">
    <property type="entry name" value="ACT-like"/>
    <property type="match status" value="2"/>
</dbReference>
<evidence type="ECO:0000256" key="12">
    <source>
        <dbReference type="ARBA" id="ARBA00047872"/>
    </source>
</evidence>
<keyword evidence="7 13" id="KW-0547">Nucleotide-binding</keyword>
<dbReference type="UniPathway" id="UPA00051">
    <property type="reaction ID" value="UER00462"/>
</dbReference>
<dbReference type="EMBL" id="PNHE01000019">
    <property type="protein sequence ID" value="PMC58251.1"/>
    <property type="molecule type" value="Genomic_DNA"/>
</dbReference>
<evidence type="ECO:0000256" key="6">
    <source>
        <dbReference type="ARBA" id="ARBA00022679"/>
    </source>
</evidence>
<keyword evidence="9 13" id="KW-0067">ATP-binding</keyword>
<dbReference type="GO" id="GO:0009089">
    <property type="term" value="P:lysine biosynthetic process via diaminopimelate"/>
    <property type="evidence" value="ECO:0007669"/>
    <property type="project" value="UniProtKB-UniPathway"/>
</dbReference>
<evidence type="ECO:0000259" key="16">
    <source>
        <dbReference type="PROSITE" id="PS51671"/>
    </source>
</evidence>
<accession>A0A1G8KUC3</accession>
<evidence type="ECO:0000256" key="2">
    <source>
        <dbReference type="ARBA" id="ARBA00004766"/>
    </source>
</evidence>
<comment type="caution">
    <text evidence="17">The sequence shown here is derived from an EMBL/GenBank/DDBJ whole genome shotgun (WGS) entry which is preliminary data.</text>
</comment>
<dbReference type="PANTHER" id="PTHR21499">
    <property type="entry name" value="ASPARTATE KINASE"/>
    <property type="match status" value="1"/>
</dbReference>
<sequence>MKVAKFGGSSLSNAEQIKKVSRIIQNDPAIRIVVVSAPGVRFPEDIKVTDLLIDLYRCQSNGEDVQKPLQLILDRYRDIITDLDLDESLVETFEKTLLTYLDTIKDPKRLEDALKSSGEDFNAQVMSQYLTSIGNPSKYVSPKEAGIIVSDEPGNARLLSESYEKIAQLRDEEELLIVPGFFGYSKAGDIVTFSRGGSDITGAILASGVDADVYENYTDVSYIYSAHPGIIKNPHAIHELTYKEMRELAYSGFGIFHDEALEPVYKHRIPVMVRNTNRPDIEGTMIVSTREIDANTPVTGIAGDDGFISISIEKYLLNREVGFTRRLLQIFDDFGVSIEHIPTGIDNISVIIRQQKLDESGVSLDTILNKIKEVLEPEELEVEENLSLIMVVGEGMREGVGVLNTATEALSQSDINIRMINQGASEVSMTFTIQSTQEEKALKTLYNAYFNK</sequence>
<organism evidence="17 18">
    <name type="scientific">Dolosicoccus paucivorans</name>
    <dbReference type="NCBI Taxonomy" id="84521"/>
    <lineage>
        <taxon>Bacteria</taxon>
        <taxon>Bacillati</taxon>
        <taxon>Bacillota</taxon>
        <taxon>Bacilli</taxon>
        <taxon>Lactobacillales</taxon>
        <taxon>Aerococcaceae</taxon>
        <taxon>Dolosicoccus</taxon>
    </lineage>
</organism>
<dbReference type="SUPFAM" id="SSF53633">
    <property type="entry name" value="Carbamate kinase-like"/>
    <property type="match status" value="1"/>
</dbReference>
<keyword evidence="11" id="KW-0457">Lysine biosynthesis</keyword>
<dbReference type="Gene3D" id="3.30.2130.10">
    <property type="entry name" value="VC0802-like"/>
    <property type="match status" value="1"/>
</dbReference>
<dbReference type="InterPro" id="IPR036393">
    <property type="entry name" value="AceGlu_kinase-like_sf"/>
</dbReference>
<dbReference type="UniPathway" id="UPA00050">
    <property type="reaction ID" value="UER00461"/>
</dbReference>
<dbReference type="GO" id="GO:0004072">
    <property type="term" value="F:aspartate kinase activity"/>
    <property type="evidence" value="ECO:0007669"/>
    <property type="project" value="UniProtKB-EC"/>
</dbReference>
<name>A0A1G8KUC3_9LACT</name>
<dbReference type="EC" id="2.7.2.4" evidence="14"/>
<dbReference type="PANTHER" id="PTHR21499:SF67">
    <property type="entry name" value="ASPARTOKINASE 3"/>
    <property type="match status" value="1"/>
</dbReference>
<dbReference type="UniPathway" id="UPA00034">
    <property type="reaction ID" value="UER00015"/>
</dbReference>
<evidence type="ECO:0000256" key="7">
    <source>
        <dbReference type="ARBA" id="ARBA00022741"/>
    </source>
</evidence>
<dbReference type="Gene3D" id="3.40.1160.10">
    <property type="entry name" value="Acetylglutamate kinase-like"/>
    <property type="match status" value="1"/>
</dbReference>
<dbReference type="InterPro" id="IPR002912">
    <property type="entry name" value="ACT_dom"/>
</dbReference>
<evidence type="ECO:0000256" key="14">
    <source>
        <dbReference type="RuleBase" id="RU003448"/>
    </source>
</evidence>
<protein>
    <recommendedName>
        <fullName evidence="14">Aspartokinase</fullName>
        <ecNumber evidence="14">2.7.2.4</ecNumber>
    </recommendedName>
</protein>
<dbReference type="Proteomes" id="UP000235682">
    <property type="component" value="Unassembled WGS sequence"/>
</dbReference>
<dbReference type="Pfam" id="PF22468">
    <property type="entry name" value="ACT_9"/>
    <property type="match status" value="1"/>
</dbReference>
<evidence type="ECO:0000313" key="17">
    <source>
        <dbReference type="EMBL" id="PMC58251.1"/>
    </source>
</evidence>
<feature type="binding site" evidence="13">
    <location>
        <position position="119"/>
    </location>
    <ligand>
        <name>substrate</name>
    </ligand>
</feature>
<dbReference type="InterPro" id="IPR001341">
    <property type="entry name" value="Asp_kinase"/>
</dbReference>
<dbReference type="InterPro" id="IPR045865">
    <property type="entry name" value="ACT-like_dom_sf"/>
</dbReference>
<feature type="binding site" evidence="13">
    <location>
        <position position="224"/>
    </location>
    <ligand>
        <name>ATP</name>
        <dbReference type="ChEBI" id="CHEBI:30616"/>
    </ligand>
</feature>
<evidence type="ECO:0000256" key="13">
    <source>
        <dbReference type="PIRSR" id="PIRSR000726-1"/>
    </source>
</evidence>
<evidence type="ECO:0000256" key="3">
    <source>
        <dbReference type="ARBA" id="ARBA00004986"/>
    </source>
</evidence>
<comment type="pathway">
    <text evidence="4 15">Amino-acid biosynthesis; L-threonine biosynthesis; L-threonine from L-aspartate: step 1/5.</text>
</comment>
<dbReference type="FunFam" id="3.30.2130.10:FF:000001">
    <property type="entry name" value="Bifunctional aspartokinase/homoserine dehydrogenase"/>
    <property type="match status" value="1"/>
</dbReference>
<feature type="binding site" evidence="13">
    <location>
        <begin position="5"/>
        <end position="8"/>
    </location>
    <ligand>
        <name>ATP</name>
        <dbReference type="ChEBI" id="CHEBI:30616"/>
    </ligand>
</feature>
<keyword evidence="15" id="KW-0028">Amino-acid biosynthesis</keyword>
<evidence type="ECO:0000256" key="11">
    <source>
        <dbReference type="ARBA" id="ARBA00023154"/>
    </source>
</evidence>
<dbReference type="Gene3D" id="1.20.120.1320">
    <property type="entry name" value="Aspartokinase, catalytic domain"/>
    <property type="match status" value="1"/>
</dbReference>
<evidence type="ECO:0000256" key="10">
    <source>
        <dbReference type="ARBA" id="ARBA00022915"/>
    </source>
</evidence>
<dbReference type="NCBIfam" id="NF006540">
    <property type="entry name" value="PRK09034.1"/>
    <property type="match status" value="1"/>
</dbReference>
<dbReference type="GO" id="GO:0009088">
    <property type="term" value="P:threonine biosynthetic process"/>
    <property type="evidence" value="ECO:0007669"/>
    <property type="project" value="UniProtKB-UniPathway"/>
</dbReference>
<dbReference type="InterPro" id="IPR005260">
    <property type="entry name" value="Asp_kin_monofn"/>
</dbReference>
<dbReference type="PROSITE" id="PS51671">
    <property type="entry name" value="ACT"/>
    <property type="match status" value="1"/>
</dbReference>
<comment type="pathway">
    <text evidence="3 15">Amino-acid biosynthesis; L-methionine biosynthesis via de novo pathway; L-homoserine from L-aspartate: step 1/3.</text>
</comment>
<dbReference type="GO" id="GO:0005524">
    <property type="term" value="F:ATP binding"/>
    <property type="evidence" value="ECO:0007669"/>
    <property type="project" value="UniProtKB-KW"/>
</dbReference>